<sequence>MSRIDRFVTLALEPLSVFHPPISVPKLSLIDSLLLFFAEQPSPRRPFLSPCLLLLLVSHIFLTRRPCRKRRHSRLGIPLLYPRPRPKNLPYPRVVRWSPTSLQRHRPIIPSQRAPPDPYRDKRVSGLPPPSYDRPRFDSQTLSTTSRESRP</sequence>
<accession>A0A5N7CQ01</accession>
<dbReference type="AlphaFoldDB" id="A0A5N7CQ01"/>
<feature type="compositionally biased region" description="Polar residues" evidence="1">
    <location>
        <begin position="138"/>
        <end position="151"/>
    </location>
</feature>
<dbReference type="OrthoDB" id="10576627at2759"/>
<evidence type="ECO:0000313" key="2">
    <source>
        <dbReference type="EMBL" id="KAE8396281.1"/>
    </source>
</evidence>
<dbReference type="EMBL" id="ML735215">
    <property type="protein sequence ID" value="KAE8396281.1"/>
    <property type="molecule type" value="Genomic_DNA"/>
</dbReference>
<gene>
    <name evidence="2" type="ORF">BDV23DRAFT_47214</name>
</gene>
<evidence type="ECO:0000256" key="1">
    <source>
        <dbReference type="SAM" id="MobiDB-lite"/>
    </source>
</evidence>
<feature type="region of interest" description="Disordered" evidence="1">
    <location>
        <begin position="103"/>
        <end position="151"/>
    </location>
</feature>
<name>A0A5N7CQ01_PETAA</name>
<protein>
    <submittedName>
        <fullName evidence="2">Uncharacterized protein</fullName>
    </submittedName>
</protein>
<dbReference type="Proteomes" id="UP000326877">
    <property type="component" value="Unassembled WGS sequence"/>
</dbReference>
<proteinExistence type="predicted"/>
<organism evidence="2">
    <name type="scientific">Petromyces alliaceus</name>
    <name type="common">Aspergillus alliaceus</name>
    <dbReference type="NCBI Taxonomy" id="209559"/>
    <lineage>
        <taxon>Eukaryota</taxon>
        <taxon>Fungi</taxon>
        <taxon>Dikarya</taxon>
        <taxon>Ascomycota</taxon>
        <taxon>Pezizomycotina</taxon>
        <taxon>Eurotiomycetes</taxon>
        <taxon>Eurotiomycetidae</taxon>
        <taxon>Eurotiales</taxon>
        <taxon>Aspergillaceae</taxon>
        <taxon>Aspergillus</taxon>
        <taxon>Aspergillus subgen. Circumdati</taxon>
    </lineage>
</organism>
<reference evidence="2" key="1">
    <citation type="submission" date="2019-04" db="EMBL/GenBank/DDBJ databases">
        <title>Friends and foes A comparative genomics studyof 23 Aspergillus species from section Flavi.</title>
        <authorList>
            <consortium name="DOE Joint Genome Institute"/>
            <person name="Kjaerbolling I."/>
            <person name="Vesth T."/>
            <person name="Frisvad J.C."/>
            <person name="Nybo J.L."/>
            <person name="Theobald S."/>
            <person name="Kildgaard S."/>
            <person name="Isbrandt T."/>
            <person name="Kuo A."/>
            <person name="Sato A."/>
            <person name="Lyhne E.K."/>
            <person name="Kogle M.E."/>
            <person name="Wiebenga A."/>
            <person name="Kun R.S."/>
            <person name="Lubbers R.J."/>
            <person name="Makela M.R."/>
            <person name="Barry K."/>
            <person name="Chovatia M."/>
            <person name="Clum A."/>
            <person name="Daum C."/>
            <person name="Haridas S."/>
            <person name="He G."/>
            <person name="LaButti K."/>
            <person name="Lipzen A."/>
            <person name="Mondo S."/>
            <person name="Riley R."/>
            <person name="Salamov A."/>
            <person name="Simmons B.A."/>
            <person name="Magnuson J.K."/>
            <person name="Henrissat B."/>
            <person name="Mortensen U.H."/>
            <person name="Larsen T.O."/>
            <person name="Devries R.P."/>
            <person name="Grigoriev I.V."/>
            <person name="Machida M."/>
            <person name="Baker S.E."/>
            <person name="Andersen M.R."/>
        </authorList>
    </citation>
    <scope>NUCLEOTIDE SEQUENCE [LARGE SCALE GENOMIC DNA]</scope>
    <source>
        <strain evidence="2">IBT 14317</strain>
    </source>
</reference>